<dbReference type="EMBL" id="LYVF01000204">
    <property type="protein sequence ID" value="OAT79295.1"/>
    <property type="molecule type" value="Genomic_DNA"/>
</dbReference>
<protein>
    <submittedName>
        <fullName evidence="1">Uncharacterized protein</fullName>
    </submittedName>
</protein>
<evidence type="ECO:0000313" key="2">
    <source>
        <dbReference type="Proteomes" id="UP000078532"/>
    </source>
</evidence>
<gene>
    <name evidence="1" type="ORF">A6M21_16445</name>
</gene>
<dbReference type="AlphaFoldDB" id="A0A1B7LAD9"/>
<proteinExistence type="predicted"/>
<keyword evidence="2" id="KW-1185">Reference proteome</keyword>
<accession>A0A1B7LAD9</accession>
<comment type="caution">
    <text evidence="1">The sequence shown here is derived from an EMBL/GenBank/DDBJ whole genome shotgun (WGS) entry which is preliminary data.</text>
</comment>
<organism evidence="1 2">
    <name type="scientific">Desulfotomaculum copahuensis</name>
    <dbReference type="NCBI Taxonomy" id="1838280"/>
    <lineage>
        <taxon>Bacteria</taxon>
        <taxon>Bacillati</taxon>
        <taxon>Bacillota</taxon>
        <taxon>Clostridia</taxon>
        <taxon>Eubacteriales</taxon>
        <taxon>Desulfotomaculaceae</taxon>
        <taxon>Desulfotomaculum</taxon>
    </lineage>
</organism>
<dbReference type="Proteomes" id="UP000078532">
    <property type="component" value="Unassembled WGS sequence"/>
</dbReference>
<evidence type="ECO:0000313" key="1">
    <source>
        <dbReference type="EMBL" id="OAT79295.1"/>
    </source>
</evidence>
<sequence length="63" mass="7384">MVIYNHAIVDIYNTHQVKEPVFPSNITILNVNFPELIGSCYFLVPCNPAWMLKMYPPLRLQYI</sequence>
<name>A0A1B7LAD9_9FIRM</name>
<reference evidence="1 2" key="1">
    <citation type="submission" date="2016-04" db="EMBL/GenBank/DDBJ databases">
        <authorList>
            <person name="Evans L.H."/>
            <person name="Alamgir A."/>
            <person name="Owens N."/>
            <person name="Weber N.D."/>
            <person name="Virtaneva K."/>
            <person name="Barbian K."/>
            <person name="Babar A."/>
            <person name="Rosenke K."/>
        </authorList>
    </citation>
    <scope>NUCLEOTIDE SEQUENCE [LARGE SCALE GENOMIC DNA]</scope>
    <source>
        <strain evidence="1 2">LMa1</strain>
    </source>
</reference>